<evidence type="ECO:0000256" key="2">
    <source>
        <dbReference type="ARBA" id="ARBA00021549"/>
    </source>
</evidence>
<dbReference type="Gene3D" id="3.30.700.10">
    <property type="entry name" value="Glycoprotein, Type 4 Pilin"/>
    <property type="match status" value="1"/>
</dbReference>
<evidence type="ECO:0000256" key="8">
    <source>
        <dbReference type="ARBA" id="ARBA00023136"/>
    </source>
</evidence>
<evidence type="ECO:0000256" key="7">
    <source>
        <dbReference type="ARBA" id="ARBA00022989"/>
    </source>
</evidence>
<dbReference type="InterPro" id="IPR045584">
    <property type="entry name" value="Pilin-like"/>
</dbReference>
<comment type="subcellular location">
    <subcellularLocation>
        <location evidence="1">Cell inner membrane</location>
        <topology evidence="1">Single-pass membrane protein</topology>
    </subcellularLocation>
</comment>
<sequence length="197" mass="21700">MPKQYIKKRGFSLVEVMVVIAIMTILMMAAISSFTFYYKTFAETRLTNLQKMIEFAVIKARVDGKTVVICAANADSFDATGKLDETTFNCANTDSWGDNPIVAFQSSDGTATYVANEDKIIANLPKGNNESLYINLSGNPSYLKISPNGFMATGNGNIVYCDKTNTYRAALILNLVGRVVYTDSPTKKNSNELYECN</sequence>
<evidence type="ECO:0000313" key="14">
    <source>
        <dbReference type="Proteomes" id="UP000503320"/>
    </source>
</evidence>
<dbReference type="Pfam" id="PF07963">
    <property type="entry name" value="N_methyl"/>
    <property type="match status" value="1"/>
</dbReference>
<feature type="transmembrane region" description="Helical" evidence="11">
    <location>
        <begin position="12"/>
        <end position="38"/>
    </location>
</feature>
<dbReference type="SUPFAM" id="SSF54523">
    <property type="entry name" value="Pili subunits"/>
    <property type="match status" value="1"/>
</dbReference>
<reference evidence="13 14" key="1">
    <citation type="submission" date="2019-03" db="EMBL/GenBank/DDBJ databases">
        <title>Complete Genome Sequence of Allofrancisella frigidaquae Strain SYSU 10HL1970 Isolated from Water-Cooling Systems in China.</title>
        <authorList>
            <person name="Ohrman C."/>
            <person name="Uneklint I."/>
            <person name="Sjodin A."/>
        </authorList>
    </citation>
    <scope>NUCLEOTIDE SEQUENCE [LARGE SCALE GENOMIC DNA]</scope>
    <source>
        <strain evidence="13 14">SYSU 10HL1970</strain>
    </source>
</reference>
<dbReference type="KEGG" id="afri:E3E15_02425"/>
<dbReference type="InterPro" id="IPR022346">
    <property type="entry name" value="T2SS_GspH"/>
</dbReference>
<protein>
    <recommendedName>
        <fullName evidence="2">Type II secretion system protein H</fullName>
    </recommendedName>
    <alternativeName>
        <fullName evidence="10">General secretion pathway protein H</fullName>
    </alternativeName>
</protein>
<dbReference type="RefSeq" id="WP_035721704.1">
    <property type="nucleotide sequence ID" value="NZ_CP038017.1"/>
</dbReference>
<evidence type="ECO:0000259" key="12">
    <source>
        <dbReference type="Pfam" id="PF12019"/>
    </source>
</evidence>
<dbReference type="PROSITE" id="PS00409">
    <property type="entry name" value="PROKAR_NTER_METHYL"/>
    <property type="match status" value="1"/>
</dbReference>
<evidence type="ECO:0000256" key="11">
    <source>
        <dbReference type="SAM" id="Phobius"/>
    </source>
</evidence>
<evidence type="ECO:0000313" key="13">
    <source>
        <dbReference type="EMBL" id="QIV94269.1"/>
    </source>
</evidence>
<dbReference type="Pfam" id="PF12019">
    <property type="entry name" value="GspH"/>
    <property type="match status" value="1"/>
</dbReference>
<name>A0A6M3HSZ8_9GAMM</name>
<gene>
    <name evidence="13" type="ORF">E3E15_02425</name>
</gene>
<keyword evidence="6 11" id="KW-0812">Transmembrane</keyword>
<comment type="similarity">
    <text evidence="9">Belongs to the GSP H family.</text>
</comment>
<proteinExistence type="inferred from homology"/>
<dbReference type="AlphaFoldDB" id="A0A6M3HSZ8"/>
<keyword evidence="14" id="KW-1185">Reference proteome</keyword>
<evidence type="ECO:0000256" key="10">
    <source>
        <dbReference type="ARBA" id="ARBA00030775"/>
    </source>
</evidence>
<evidence type="ECO:0000256" key="4">
    <source>
        <dbReference type="ARBA" id="ARBA00022481"/>
    </source>
</evidence>
<keyword evidence="3" id="KW-1003">Cell membrane</keyword>
<keyword evidence="8 11" id="KW-0472">Membrane</keyword>
<keyword evidence="7 11" id="KW-1133">Transmembrane helix</keyword>
<accession>A0A6M3HSZ8</accession>
<evidence type="ECO:0000256" key="3">
    <source>
        <dbReference type="ARBA" id="ARBA00022475"/>
    </source>
</evidence>
<evidence type="ECO:0000256" key="5">
    <source>
        <dbReference type="ARBA" id="ARBA00022519"/>
    </source>
</evidence>
<dbReference type="GO" id="GO:0005886">
    <property type="term" value="C:plasma membrane"/>
    <property type="evidence" value="ECO:0007669"/>
    <property type="project" value="UniProtKB-SubCell"/>
</dbReference>
<dbReference type="EMBL" id="CP038017">
    <property type="protein sequence ID" value="QIV94269.1"/>
    <property type="molecule type" value="Genomic_DNA"/>
</dbReference>
<dbReference type="InterPro" id="IPR012902">
    <property type="entry name" value="N_methyl_site"/>
</dbReference>
<evidence type="ECO:0000256" key="1">
    <source>
        <dbReference type="ARBA" id="ARBA00004377"/>
    </source>
</evidence>
<evidence type="ECO:0000256" key="9">
    <source>
        <dbReference type="ARBA" id="ARBA00025772"/>
    </source>
</evidence>
<feature type="domain" description="General secretion pathway GspH" evidence="12">
    <location>
        <begin position="48"/>
        <end position="177"/>
    </location>
</feature>
<keyword evidence="5" id="KW-0997">Cell inner membrane</keyword>
<dbReference type="GO" id="GO:0015627">
    <property type="term" value="C:type II protein secretion system complex"/>
    <property type="evidence" value="ECO:0007669"/>
    <property type="project" value="InterPro"/>
</dbReference>
<keyword evidence="4" id="KW-0488">Methylation</keyword>
<dbReference type="GO" id="GO:0015628">
    <property type="term" value="P:protein secretion by the type II secretion system"/>
    <property type="evidence" value="ECO:0007669"/>
    <property type="project" value="InterPro"/>
</dbReference>
<organism evidence="13 14">
    <name type="scientific">Allofrancisella frigidaquae</name>
    <dbReference type="NCBI Taxonomy" id="1085644"/>
    <lineage>
        <taxon>Bacteria</taxon>
        <taxon>Pseudomonadati</taxon>
        <taxon>Pseudomonadota</taxon>
        <taxon>Gammaproteobacteria</taxon>
        <taxon>Thiotrichales</taxon>
        <taxon>Francisellaceae</taxon>
        <taxon>Allofrancisella</taxon>
    </lineage>
</organism>
<dbReference type="NCBIfam" id="TIGR02532">
    <property type="entry name" value="IV_pilin_GFxxxE"/>
    <property type="match status" value="1"/>
</dbReference>
<dbReference type="Proteomes" id="UP000503320">
    <property type="component" value="Chromosome"/>
</dbReference>
<evidence type="ECO:0000256" key="6">
    <source>
        <dbReference type="ARBA" id="ARBA00022692"/>
    </source>
</evidence>